<keyword evidence="2" id="KW-0378">Hydrolase</keyword>
<organism evidence="4 5">
    <name type="scientific">Streptomyces griseochromogenes</name>
    <dbReference type="NCBI Taxonomy" id="68214"/>
    <lineage>
        <taxon>Bacteria</taxon>
        <taxon>Bacillati</taxon>
        <taxon>Actinomycetota</taxon>
        <taxon>Actinomycetes</taxon>
        <taxon>Kitasatosporales</taxon>
        <taxon>Streptomycetaceae</taxon>
        <taxon>Streptomyces</taxon>
    </lineage>
</organism>
<evidence type="ECO:0000256" key="1">
    <source>
        <dbReference type="ARBA" id="ARBA00007169"/>
    </source>
</evidence>
<dbReference type="Proteomes" id="UP001519309">
    <property type="component" value="Unassembled WGS sequence"/>
</dbReference>
<dbReference type="InterPro" id="IPR020802">
    <property type="entry name" value="TesA-like"/>
</dbReference>
<comment type="similarity">
    <text evidence="1">Belongs to the thioesterase family.</text>
</comment>
<dbReference type="PANTHER" id="PTHR11487">
    <property type="entry name" value="THIOESTERASE"/>
    <property type="match status" value="1"/>
</dbReference>
<feature type="domain" description="Thioesterase TesA-like" evidence="3">
    <location>
        <begin position="30"/>
        <end position="252"/>
    </location>
</feature>
<sequence length="257" mass="28286">MLASSRWIQPFSCGEPSGSAWGKQPAAQVLCFPHAGGSAAFFRPFKDHLPRGYGVAGVQYPGRQDRLREPFVTTVEELADQIALQLRPPADVPLVLFGHSMGAVVAFEVARRLEAGRPTGLLGLVVSGRRAPSTVRHEAVHRAGDRALIAEVTGLGGTEERLFEDEELMRLVVPVLRNDYRAIETYRANQDLLARTPVLCLRGDRDPKVDADEAAAWARHTAAGCAVEEFPGGHFFLNERRPEVGRSIERFTRPLTR</sequence>
<dbReference type="SUPFAM" id="SSF53474">
    <property type="entry name" value="alpha/beta-Hydrolases"/>
    <property type="match status" value="1"/>
</dbReference>
<dbReference type="RefSeq" id="WP_079146709.1">
    <property type="nucleotide sequence ID" value="NZ_CP016279.1"/>
</dbReference>
<accession>A0ABS4MAH8</accession>
<proteinExistence type="inferred from homology"/>
<dbReference type="InterPro" id="IPR029058">
    <property type="entry name" value="AB_hydrolase_fold"/>
</dbReference>
<name>A0ABS4MAH8_9ACTN</name>
<dbReference type="EMBL" id="JAGGLP010000057">
    <property type="protein sequence ID" value="MBP2056679.1"/>
    <property type="molecule type" value="Genomic_DNA"/>
</dbReference>
<comment type="caution">
    <text evidence="4">The sequence shown here is derived from an EMBL/GenBank/DDBJ whole genome shotgun (WGS) entry which is preliminary data.</text>
</comment>
<protein>
    <submittedName>
        <fullName evidence="4">Surfactin synthase thioesterase subunit</fullName>
    </submittedName>
</protein>
<evidence type="ECO:0000313" key="5">
    <source>
        <dbReference type="Proteomes" id="UP001519309"/>
    </source>
</evidence>
<evidence type="ECO:0000256" key="2">
    <source>
        <dbReference type="ARBA" id="ARBA00022801"/>
    </source>
</evidence>
<gene>
    <name evidence="4" type="ORF">J2Z21_009698</name>
</gene>
<dbReference type="InterPro" id="IPR001031">
    <property type="entry name" value="Thioesterase"/>
</dbReference>
<dbReference type="InterPro" id="IPR012223">
    <property type="entry name" value="TEII"/>
</dbReference>
<evidence type="ECO:0000313" key="4">
    <source>
        <dbReference type="EMBL" id="MBP2056679.1"/>
    </source>
</evidence>
<dbReference type="Gene3D" id="3.40.50.1820">
    <property type="entry name" value="alpha/beta hydrolase"/>
    <property type="match status" value="1"/>
</dbReference>
<evidence type="ECO:0000259" key="3">
    <source>
        <dbReference type="SMART" id="SM00824"/>
    </source>
</evidence>
<keyword evidence="5" id="KW-1185">Reference proteome</keyword>
<reference evidence="4 5" key="1">
    <citation type="submission" date="2021-03" db="EMBL/GenBank/DDBJ databases">
        <title>Genomic Encyclopedia of Type Strains, Phase IV (KMG-IV): sequencing the most valuable type-strain genomes for metagenomic binning, comparative biology and taxonomic classification.</title>
        <authorList>
            <person name="Goeker M."/>
        </authorList>
    </citation>
    <scope>NUCLEOTIDE SEQUENCE [LARGE SCALE GENOMIC DNA]</scope>
    <source>
        <strain evidence="4 5">DSM 40499</strain>
    </source>
</reference>
<dbReference type="PANTHER" id="PTHR11487:SF0">
    <property type="entry name" value="S-ACYL FATTY ACID SYNTHASE THIOESTERASE, MEDIUM CHAIN"/>
    <property type="match status" value="1"/>
</dbReference>
<dbReference type="SMART" id="SM00824">
    <property type="entry name" value="PKS_TE"/>
    <property type="match status" value="1"/>
</dbReference>
<dbReference type="Pfam" id="PF00975">
    <property type="entry name" value="Thioesterase"/>
    <property type="match status" value="1"/>
</dbReference>